<comment type="caution">
    <text evidence="2">The sequence shown here is derived from an EMBL/GenBank/DDBJ whole genome shotgun (WGS) entry which is preliminary data.</text>
</comment>
<proteinExistence type="predicted"/>
<dbReference type="PATRIC" id="fig|1635277.3.peg.1463"/>
<evidence type="ECO:0000313" key="2">
    <source>
        <dbReference type="EMBL" id="KUK86088.1"/>
    </source>
</evidence>
<evidence type="ECO:0000313" key="3">
    <source>
        <dbReference type="Proteomes" id="UP000053467"/>
    </source>
</evidence>
<gene>
    <name evidence="2" type="ORF">XE03_1726</name>
</gene>
<dbReference type="InterPro" id="IPR000825">
    <property type="entry name" value="SUF_FeS_clus_asmbl_SufBD_core"/>
</dbReference>
<sequence length="311" mass="34522">MNNNIDLTKALSQITQTDDIFQQPDIAHIFIHHHKVIQSHLLPGLKVEVKEYNDHIEVNTTVEKDSKIDKPVHMCFGMLPEQGIQKIIIHTDIRENTSVSFLAHCAFPNAVDIQHIMDGTIQIGKNAHYRYLERHVHGFHGGVKVYPHAQIQLAEGAHFYSEFELIKGRAGLIDIQYEANCEADSVLEMIARISGKGNDQIMIKEIGHLKGERARGFLNTKVAATDNTKAEVYNKLTASAAYARGHVACTEIIKDNGIVSAIPIVEVDHPKAHITHEAALGSVDSKQLQTLMARGLTENEATDLIIQGLLS</sequence>
<evidence type="ECO:0000259" key="1">
    <source>
        <dbReference type="Pfam" id="PF01458"/>
    </source>
</evidence>
<accession>A0A101HZR1</accession>
<protein>
    <submittedName>
        <fullName evidence="2">SufBD protein</fullName>
    </submittedName>
</protein>
<feature type="domain" description="SUF system FeS cluster assembly SufBD core" evidence="1">
    <location>
        <begin position="93"/>
        <end position="308"/>
    </location>
</feature>
<name>A0A101HZR1_UNCT6</name>
<dbReference type="AlphaFoldDB" id="A0A101HZR1"/>
<reference evidence="3" key="1">
    <citation type="journal article" date="2015" name="MBio">
        <title>Genome-Resolved Metagenomic Analysis Reveals Roles for Candidate Phyla and Other Microbial Community Members in Biogeochemical Transformations in Oil Reservoirs.</title>
        <authorList>
            <person name="Hu P."/>
            <person name="Tom L."/>
            <person name="Singh A."/>
            <person name="Thomas B.C."/>
            <person name="Baker B.J."/>
            <person name="Piceno Y.M."/>
            <person name="Andersen G.L."/>
            <person name="Banfield J.F."/>
        </authorList>
    </citation>
    <scope>NUCLEOTIDE SEQUENCE [LARGE SCALE GENOMIC DNA]</scope>
</reference>
<dbReference type="GO" id="GO:0016226">
    <property type="term" value="P:iron-sulfur cluster assembly"/>
    <property type="evidence" value="ECO:0007669"/>
    <property type="project" value="InterPro"/>
</dbReference>
<dbReference type="Proteomes" id="UP000053467">
    <property type="component" value="Unassembled WGS sequence"/>
</dbReference>
<dbReference type="InterPro" id="IPR037284">
    <property type="entry name" value="SUF_FeS_clus_asmbl_SufBD_sf"/>
</dbReference>
<dbReference type="EMBL" id="LGGX01000029">
    <property type="protein sequence ID" value="KUK86088.1"/>
    <property type="molecule type" value="Genomic_DNA"/>
</dbReference>
<dbReference type="SUPFAM" id="SSF101960">
    <property type="entry name" value="Stabilizer of iron transporter SufD"/>
    <property type="match status" value="1"/>
</dbReference>
<dbReference type="PANTHER" id="PTHR30508:SF6">
    <property type="entry name" value="UPF0051 PROTEIN MJ0034"/>
    <property type="match status" value="1"/>
</dbReference>
<dbReference type="Pfam" id="PF01458">
    <property type="entry name" value="SUFBD_core"/>
    <property type="match status" value="1"/>
</dbReference>
<dbReference type="PANTHER" id="PTHR30508">
    <property type="entry name" value="FES CLUSTER ASSEMBLY PROTEIN SUF"/>
    <property type="match status" value="1"/>
</dbReference>
<dbReference type="InterPro" id="IPR055346">
    <property type="entry name" value="Fe-S_cluster_assembly_SufBD"/>
</dbReference>
<organism evidence="2 3">
    <name type="scientific">candidate division TA06 bacterium 34_109</name>
    <dbReference type="NCBI Taxonomy" id="1635277"/>
    <lineage>
        <taxon>Bacteria</taxon>
        <taxon>Bacteria division TA06</taxon>
    </lineage>
</organism>